<comment type="caution">
    <text evidence="2">The sequence shown here is derived from an EMBL/GenBank/DDBJ whole genome shotgun (WGS) entry which is preliminary data.</text>
</comment>
<dbReference type="EMBL" id="JAEQND010000002">
    <property type="protein sequence ID" value="MBL0424421.1"/>
    <property type="molecule type" value="Genomic_DNA"/>
</dbReference>
<dbReference type="PANTHER" id="PTHR33376">
    <property type="match status" value="1"/>
</dbReference>
<dbReference type="RefSeq" id="WP_201687648.1">
    <property type="nucleotide sequence ID" value="NZ_JAEQND010000002.1"/>
</dbReference>
<dbReference type="Pfam" id="PF03480">
    <property type="entry name" value="DctP"/>
    <property type="match status" value="1"/>
</dbReference>
<keyword evidence="3" id="KW-1185">Reference proteome</keyword>
<evidence type="ECO:0000256" key="1">
    <source>
        <dbReference type="ARBA" id="ARBA00022729"/>
    </source>
</evidence>
<name>A0ABS1JJR5_9BURK</name>
<dbReference type="NCBIfam" id="NF037995">
    <property type="entry name" value="TRAP_S1"/>
    <property type="match status" value="1"/>
</dbReference>
<gene>
    <name evidence="2" type="primary">dctP</name>
    <name evidence="2" type="ORF">JI746_04800</name>
</gene>
<proteinExistence type="predicted"/>
<dbReference type="PANTHER" id="PTHR33376:SF4">
    <property type="entry name" value="SIALIC ACID-BINDING PERIPLASMIC PROTEIN SIAP"/>
    <property type="match status" value="1"/>
</dbReference>
<evidence type="ECO:0000313" key="3">
    <source>
        <dbReference type="Proteomes" id="UP000622707"/>
    </source>
</evidence>
<reference evidence="2 3" key="1">
    <citation type="journal article" date="2017" name="Int. J. Syst. Evol. Microbiol.">
        <title>Ramlibacter alkalitolerans sp. nov., alkali-tolerant bacterium isolated from soil of ginseng.</title>
        <authorList>
            <person name="Lee D.H."/>
            <person name="Cha C.J."/>
        </authorList>
    </citation>
    <scope>NUCLEOTIDE SEQUENCE [LARGE SCALE GENOMIC DNA]</scope>
    <source>
        <strain evidence="2 3">KACC 19305</strain>
    </source>
</reference>
<dbReference type="InterPro" id="IPR018389">
    <property type="entry name" value="DctP_fam"/>
</dbReference>
<dbReference type="Proteomes" id="UP000622707">
    <property type="component" value="Unassembled WGS sequence"/>
</dbReference>
<keyword evidence="1" id="KW-0732">Signal</keyword>
<protein>
    <submittedName>
        <fullName evidence="2">TRAP transporter substrate-binding protein DctP</fullName>
    </submittedName>
</protein>
<dbReference type="Gene3D" id="3.40.190.170">
    <property type="entry name" value="Bacterial extracellular solute-binding protein, family 7"/>
    <property type="match status" value="1"/>
</dbReference>
<accession>A0ABS1JJR5</accession>
<evidence type="ECO:0000313" key="2">
    <source>
        <dbReference type="EMBL" id="MBL0424421.1"/>
    </source>
</evidence>
<dbReference type="InterPro" id="IPR038404">
    <property type="entry name" value="TRAP_DctP_sf"/>
</dbReference>
<sequence>MAIGEILLSNHGNEDPIYEADMIPFLAAGFDRSWKLYTVQKPILQERLGKQGMRMLYSVAWPGNGIFSKTPMDSLAAFKGAKFRAYNRITARFAEELGAQPTTIQAAELAQAFTMNMASTMIASPQIGVDTKAWEFLTSFYDTNAMHPRNAVIVNEREFARLSKDNQEAIVKVAAQAEARGWDMARAAAKASVDALAKNGLKVYEPSAPMRADFERVSQRLIDEWSRKAGADGEKIVKGMR</sequence>
<organism evidence="2 3">
    <name type="scientific">Ramlibacter alkalitolerans</name>
    <dbReference type="NCBI Taxonomy" id="2039631"/>
    <lineage>
        <taxon>Bacteria</taxon>
        <taxon>Pseudomonadati</taxon>
        <taxon>Pseudomonadota</taxon>
        <taxon>Betaproteobacteria</taxon>
        <taxon>Burkholderiales</taxon>
        <taxon>Comamonadaceae</taxon>
        <taxon>Ramlibacter</taxon>
    </lineage>
</organism>